<evidence type="ECO:0000256" key="9">
    <source>
        <dbReference type="ARBA" id="ARBA00022989"/>
    </source>
</evidence>
<evidence type="ECO:0000313" key="19">
    <source>
        <dbReference type="EMBL" id="CAK4032225.1"/>
    </source>
</evidence>
<feature type="transmembrane region" description="Helical" evidence="15">
    <location>
        <begin position="345"/>
        <end position="365"/>
    </location>
</feature>
<proteinExistence type="inferred from homology"/>
<evidence type="ECO:0000256" key="3">
    <source>
        <dbReference type="ARBA" id="ARBA00004613"/>
    </source>
</evidence>
<feature type="transmembrane region" description="Helical" evidence="15">
    <location>
        <begin position="148"/>
        <end position="172"/>
    </location>
</feature>
<feature type="region of interest" description="Disordered" evidence="14">
    <location>
        <begin position="379"/>
        <end position="410"/>
    </location>
</feature>
<evidence type="ECO:0000256" key="2">
    <source>
        <dbReference type="ARBA" id="ARBA00004589"/>
    </source>
</evidence>
<feature type="transmembrane region" description="Helical" evidence="15">
    <location>
        <begin position="306"/>
        <end position="325"/>
    </location>
</feature>
<evidence type="ECO:0000256" key="16">
    <source>
        <dbReference type="SAM" id="SignalP"/>
    </source>
</evidence>
<evidence type="ECO:0000256" key="5">
    <source>
        <dbReference type="ARBA" id="ARBA00022525"/>
    </source>
</evidence>
<comment type="similarity">
    <text evidence="13">Belongs to the SAT4 family.</text>
</comment>
<evidence type="ECO:0000256" key="1">
    <source>
        <dbReference type="ARBA" id="ARBA00004141"/>
    </source>
</evidence>
<sequence>MKIFWHITVFFATLAACQQNATEELQRALQLLSMMPECSRTCLLTAVAAAGISASNLDISSSCNNETATAEITKCVMASCTVRQQLTSKNITETLCDRPVRESSNISEASLVGGACAAVAYFMRMLSKVSFPCERGARVATDLWWDDVTISIAFLLLIPITVLSNVLTGLGIGSDVWTIPFDNITAALKLYYVDEILYLIALPTIKIAICCTYLRIFQTKGFRQLVFIAIGLNLAYTFVFLLITVFQCTPVNMAWLHWDKEHAGRCNNINAQSWASAALNIALDVFVVVLPMPMLWRMNLNLRKKLLVMMMFGVGFFVTLVSILRLQLLVKFGDSQNVTHDYKAVGYWTVIEVDTALCCACMPGIRNLIRKAFPRSMGQSDGASKHVGGPSSGLSGPTAVGSGNRKSVPDLLVRPRHSDDEHFVPLQNVSTHNLSTHENADAQVANGHERNFSRPVSPPQQRAWSPISVA</sequence>
<evidence type="ECO:0000256" key="13">
    <source>
        <dbReference type="ARBA" id="ARBA00038359"/>
    </source>
</evidence>
<keyword evidence="9 15" id="KW-1133">Transmembrane helix</keyword>
<name>A0AAI8Z4C2_9PEZI</name>
<evidence type="ECO:0000256" key="7">
    <source>
        <dbReference type="ARBA" id="ARBA00022692"/>
    </source>
</evidence>
<dbReference type="InterPro" id="IPR049326">
    <property type="entry name" value="Rhodopsin_dom_fungi"/>
</dbReference>
<feature type="transmembrane region" description="Helical" evidence="15">
    <location>
        <begin position="274"/>
        <end position="294"/>
    </location>
</feature>
<evidence type="ECO:0000259" key="17">
    <source>
        <dbReference type="Pfam" id="PF05730"/>
    </source>
</evidence>
<evidence type="ECO:0000256" key="14">
    <source>
        <dbReference type="SAM" id="MobiDB-lite"/>
    </source>
</evidence>
<dbReference type="Pfam" id="PF20684">
    <property type="entry name" value="Fung_rhodopsin"/>
    <property type="match status" value="1"/>
</dbReference>
<feature type="chain" id="PRO_5042556826" evidence="16">
    <location>
        <begin position="18"/>
        <end position="470"/>
    </location>
</feature>
<dbReference type="Pfam" id="PF05730">
    <property type="entry name" value="CFEM"/>
    <property type="match status" value="1"/>
</dbReference>
<comment type="subcellular location">
    <subcellularLocation>
        <location evidence="2">Membrane</location>
        <topology evidence="2">Lipid-anchor</topology>
        <topology evidence="2">GPI-anchor</topology>
    </subcellularLocation>
    <subcellularLocation>
        <location evidence="1">Membrane</location>
        <topology evidence="1">Multi-pass membrane protein</topology>
    </subcellularLocation>
    <subcellularLocation>
        <location evidence="3">Secreted</location>
    </subcellularLocation>
</comment>
<comment type="caution">
    <text evidence="19">The sequence shown here is derived from an EMBL/GenBank/DDBJ whole genome shotgun (WGS) entry which is preliminary data.</text>
</comment>
<feature type="signal peptide" evidence="16">
    <location>
        <begin position="1"/>
        <end position="17"/>
    </location>
</feature>
<dbReference type="PROSITE" id="PS51257">
    <property type="entry name" value="PROKAR_LIPOPROTEIN"/>
    <property type="match status" value="1"/>
</dbReference>
<feature type="domain" description="CFEM" evidence="17">
    <location>
        <begin position="33"/>
        <end position="97"/>
    </location>
</feature>
<evidence type="ECO:0000256" key="10">
    <source>
        <dbReference type="ARBA" id="ARBA00023136"/>
    </source>
</evidence>
<evidence type="ECO:0000256" key="15">
    <source>
        <dbReference type="SAM" id="Phobius"/>
    </source>
</evidence>
<dbReference type="PANTHER" id="PTHR33048">
    <property type="entry name" value="PTH11-LIKE INTEGRAL MEMBRANE PROTEIN (AFU_ORTHOLOGUE AFUA_5G11245)"/>
    <property type="match status" value="1"/>
</dbReference>
<dbReference type="GO" id="GO:0005576">
    <property type="term" value="C:extracellular region"/>
    <property type="evidence" value="ECO:0007669"/>
    <property type="project" value="UniProtKB-SubCell"/>
</dbReference>
<dbReference type="Proteomes" id="UP001296104">
    <property type="component" value="Unassembled WGS sequence"/>
</dbReference>
<evidence type="ECO:0000256" key="8">
    <source>
        <dbReference type="ARBA" id="ARBA00022729"/>
    </source>
</evidence>
<evidence type="ECO:0000256" key="11">
    <source>
        <dbReference type="ARBA" id="ARBA00023157"/>
    </source>
</evidence>
<keyword evidence="11" id="KW-1015">Disulfide bond</keyword>
<evidence type="ECO:0000313" key="20">
    <source>
        <dbReference type="Proteomes" id="UP001296104"/>
    </source>
</evidence>
<protein>
    <submittedName>
        <fullName evidence="19">Cfem domain-containing</fullName>
    </submittedName>
</protein>
<evidence type="ECO:0000256" key="12">
    <source>
        <dbReference type="ARBA" id="ARBA00023288"/>
    </source>
</evidence>
<feature type="domain" description="Rhodopsin" evidence="18">
    <location>
        <begin position="140"/>
        <end position="371"/>
    </location>
</feature>
<feature type="transmembrane region" description="Helical" evidence="15">
    <location>
        <begin position="226"/>
        <end position="246"/>
    </location>
</feature>
<evidence type="ECO:0000256" key="4">
    <source>
        <dbReference type="ARBA" id="ARBA00010031"/>
    </source>
</evidence>
<feature type="transmembrane region" description="Helical" evidence="15">
    <location>
        <begin position="196"/>
        <end position="214"/>
    </location>
</feature>
<keyword evidence="7 15" id="KW-0812">Transmembrane</keyword>
<keyword evidence="5" id="KW-0964">Secreted</keyword>
<dbReference type="PANTHER" id="PTHR33048:SF160">
    <property type="entry name" value="SAT4 FAMILY MEMBRANE PROTEIN"/>
    <property type="match status" value="1"/>
</dbReference>
<keyword evidence="6" id="KW-0325">Glycoprotein</keyword>
<keyword evidence="6" id="KW-0336">GPI-anchor</keyword>
<reference evidence="19" key="1">
    <citation type="submission" date="2023-11" db="EMBL/GenBank/DDBJ databases">
        <authorList>
            <person name="Alioto T."/>
            <person name="Alioto T."/>
            <person name="Gomez Garrido J."/>
        </authorList>
    </citation>
    <scope>NUCLEOTIDE SEQUENCE</scope>
</reference>
<keyword evidence="12" id="KW-0449">Lipoprotein</keyword>
<organism evidence="19 20">
    <name type="scientific">Lecanosticta acicola</name>
    <dbReference type="NCBI Taxonomy" id="111012"/>
    <lineage>
        <taxon>Eukaryota</taxon>
        <taxon>Fungi</taxon>
        <taxon>Dikarya</taxon>
        <taxon>Ascomycota</taxon>
        <taxon>Pezizomycotina</taxon>
        <taxon>Dothideomycetes</taxon>
        <taxon>Dothideomycetidae</taxon>
        <taxon>Mycosphaerellales</taxon>
        <taxon>Mycosphaerellaceae</taxon>
        <taxon>Lecanosticta</taxon>
    </lineage>
</organism>
<accession>A0AAI8Z4C2</accession>
<dbReference type="GO" id="GO:0098552">
    <property type="term" value="C:side of membrane"/>
    <property type="evidence" value="ECO:0007669"/>
    <property type="project" value="UniProtKB-KW"/>
</dbReference>
<evidence type="ECO:0000256" key="6">
    <source>
        <dbReference type="ARBA" id="ARBA00022622"/>
    </source>
</evidence>
<keyword evidence="20" id="KW-1185">Reference proteome</keyword>
<dbReference type="InterPro" id="IPR008427">
    <property type="entry name" value="Extracellular_membr_CFEM_dom"/>
</dbReference>
<keyword evidence="8 16" id="KW-0732">Signal</keyword>
<dbReference type="EMBL" id="CAVMBE010000060">
    <property type="protein sequence ID" value="CAK4032225.1"/>
    <property type="molecule type" value="Genomic_DNA"/>
</dbReference>
<gene>
    <name evidence="19" type="ORF">LECACI_7A007383</name>
</gene>
<evidence type="ECO:0000259" key="18">
    <source>
        <dbReference type="Pfam" id="PF20684"/>
    </source>
</evidence>
<comment type="similarity">
    <text evidence="4">Belongs to the RBT5 family.</text>
</comment>
<dbReference type="InterPro" id="IPR052337">
    <property type="entry name" value="SAT4-like"/>
</dbReference>
<feature type="region of interest" description="Disordered" evidence="14">
    <location>
        <begin position="449"/>
        <end position="470"/>
    </location>
</feature>
<dbReference type="AlphaFoldDB" id="A0AAI8Z4C2"/>
<keyword evidence="10 15" id="KW-0472">Membrane</keyword>